<organism evidence="2 3">
    <name type="scientific">Duganella flavida</name>
    <dbReference type="NCBI Taxonomy" id="2692175"/>
    <lineage>
        <taxon>Bacteria</taxon>
        <taxon>Pseudomonadati</taxon>
        <taxon>Pseudomonadota</taxon>
        <taxon>Betaproteobacteria</taxon>
        <taxon>Burkholderiales</taxon>
        <taxon>Oxalobacteraceae</taxon>
        <taxon>Telluria group</taxon>
        <taxon>Duganella</taxon>
    </lineage>
</organism>
<proteinExistence type="predicted"/>
<reference evidence="2 3" key="1">
    <citation type="submission" date="2019-12" db="EMBL/GenBank/DDBJ databases">
        <title>Novel species isolated from a subtropical stream in China.</title>
        <authorList>
            <person name="Lu H."/>
        </authorList>
    </citation>
    <scope>NUCLEOTIDE SEQUENCE [LARGE SCALE GENOMIC DNA]</scope>
    <source>
        <strain evidence="2 3">FT135W</strain>
    </source>
</reference>
<gene>
    <name evidence="2" type="ORF">GTP46_04580</name>
</gene>
<evidence type="ECO:0000313" key="3">
    <source>
        <dbReference type="Proteomes" id="UP000479335"/>
    </source>
</evidence>
<feature type="chain" id="PRO_5026682723" description="Family 43 glycosylhydrolase" evidence="1">
    <location>
        <begin position="20"/>
        <end position="607"/>
    </location>
</feature>
<name>A0A6L8K6V9_9BURK</name>
<feature type="signal peptide" evidence="1">
    <location>
        <begin position="1"/>
        <end position="19"/>
    </location>
</feature>
<dbReference type="AlphaFoldDB" id="A0A6L8K6V9"/>
<accession>A0A6L8K6V9</accession>
<keyword evidence="3" id="KW-1185">Reference proteome</keyword>
<dbReference type="EMBL" id="WWCN01000003">
    <property type="protein sequence ID" value="MYM21928.1"/>
    <property type="molecule type" value="Genomic_DNA"/>
</dbReference>
<dbReference type="InterPro" id="IPR023296">
    <property type="entry name" value="Glyco_hydro_beta-prop_sf"/>
</dbReference>
<dbReference type="Proteomes" id="UP000479335">
    <property type="component" value="Unassembled WGS sequence"/>
</dbReference>
<evidence type="ECO:0000256" key="1">
    <source>
        <dbReference type="SAM" id="SignalP"/>
    </source>
</evidence>
<sequence>MKKYMVLIASLLCLQTAQAAFTQLTVEAESVAGGTITSDARASGGSVVSRSADGIYVWWLTDTSTMSTGSYSVYARIALNSRSISQASFGPAIFYGTTSLPASAITVTNHEYAWVRVASFDLTQIGSQLRVSDWSQPGLNIDKLAIVKDVTIEAELATSATIVTDAAASGGRAVTRSTPGNYSWWLPATSELQPGDYIVYGLLASSDGAAHNFGESVALDDVASEIFSVNVSSTGYQWVQLNSFVYAGGAQTVRIGDYSTEKLKLDKIRLVRRTPYERMSGAQALYAAGSAALGAREQVVFNGVPNGLSALKDPGRVSIVQANATTTYAYFRQELTPPGTSNYVYQIYMASSTDGGKTFTVFPNAVIQLPTALGSVIKAYDQQVTKKADGSYYMVFEGVLSSGCNFSSMSASSPDGVNNWVVKNVPVCTTGVSSLGASVPNYYTDVETNAEYIQWGTIDDTTKTTRRYQYPLANGLFQGQLSFSSAAQIQAYAFPQAAAGTWESNNNSAGNVIYEDGYYYMVYDGSTDYVCNGRWGLGVRRSNIPGTISSWTKSAKNPFITAVKTDSCWVQYPDIVRLPGGLYVYYQNTEANYGTNMTIFRHRIIPN</sequence>
<protein>
    <recommendedName>
        <fullName evidence="4">Family 43 glycosylhydrolase</fullName>
    </recommendedName>
</protein>
<dbReference type="Gene3D" id="2.115.10.20">
    <property type="entry name" value="Glycosyl hydrolase domain, family 43"/>
    <property type="match status" value="2"/>
</dbReference>
<evidence type="ECO:0008006" key="4">
    <source>
        <dbReference type="Google" id="ProtNLM"/>
    </source>
</evidence>
<dbReference type="SUPFAM" id="SSF75005">
    <property type="entry name" value="Arabinanase/levansucrase/invertase"/>
    <property type="match status" value="1"/>
</dbReference>
<comment type="caution">
    <text evidence="2">The sequence shown here is derived from an EMBL/GenBank/DDBJ whole genome shotgun (WGS) entry which is preliminary data.</text>
</comment>
<keyword evidence="1" id="KW-0732">Signal</keyword>
<dbReference type="RefSeq" id="WP_161005458.1">
    <property type="nucleotide sequence ID" value="NZ_WWCN01000003.1"/>
</dbReference>
<evidence type="ECO:0000313" key="2">
    <source>
        <dbReference type="EMBL" id="MYM21928.1"/>
    </source>
</evidence>